<sequence length="612" mass="67127">MSLFVPLCLCGSPLQSLSISVAARLRCAFCGDNASVSGDSTPLPQQENAPLIISTRLKPKMLKIRYLVILSMLSVGLMSCAAQHVVNDFDTRQERIPLEVAVRFPGNGDYYSERESRFIGTREKTEILFKKSLAGFFSEVTVIEADAGTDSRYDLQIIIRTESMEATDIGISVEYAVSILSGGHKIADFVVADSGSTPYPVLRFLGQFTTEDAFHLAIDQAARRLFEEIERLEREKRAFSDPRFELEIVLVPAHAQQETLDFDTFRRLVEGLSFALTAETEKGTGIRNKPGNGDKAGAKDTWQLTATFPADRDNAMLLTPAPRLSTATRRVRLLPSDPAWRAVNGGLQRPIATHDTEARFELVVPATLYPSTHAVMEPLGVSHNDPALAPHNGCRFSLRLTDHRQGKAARAMKPLHIPLDYRAHRIHGAERIVLHSPAPFEQPEGLAGAIEANTLQGILSISGATGTDGKPCPKRDAPIRQLRLSGQSLTGQWQPVQEQRFTVRIQPGKQVAGEFQPLAFAEANGCKFTLLLPGHSKRTSLHYQSAPDTGSPILAGTLISEALPARNTLRQARLSIAGDYDKSGLPCRRGRLPLHRVRVAPGGIEARVVFEE</sequence>
<evidence type="ECO:0000313" key="2">
    <source>
        <dbReference type="EMBL" id="VFJ67757.1"/>
    </source>
</evidence>
<gene>
    <name evidence="1" type="ORF">BECKFM1743A_GA0114220_104023</name>
    <name evidence="3" type="ORF">BECKFM1743B_GA0114221_104463</name>
    <name evidence="2" type="ORF">BECKFM1743C_GA0114222_104653</name>
</gene>
<dbReference type="EMBL" id="CAADFA010000465">
    <property type="protein sequence ID" value="VFJ67757.1"/>
    <property type="molecule type" value="Genomic_DNA"/>
</dbReference>
<organism evidence="2">
    <name type="scientific">Candidatus Kentrum sp. FM</name>
    <dbReference type="NCBI Taxonomy" id="2126340"/>
    <lineage>
        <taxon>Bacteria</taxon>
        <taxon>Pseudomonadati</taxon>
        <taxon>Pseudomonadota</taxon>
        <taxon>Gammaproteobacteria</taxon>
        <taxon>Candidatus Kentrum</taxon>
    </lineage>
</organism>
<dbReference type="AlphaFoldDB" id="A0A450TJS5"/>
<proteinExistence type="predicted"/>
<evidence type="ECO:0000313" key="1">
    <source>
        <dbReference type="EMBL" id="VFJ66115.1"/>
    </source>
</evidence>
<dbReference type="EMBL" id="CAADFL010000446">
    <property type="protein sequence ID" value="VFK16832.1"/>
    <property type="molecule type" value="Genomic_DNA"/>
</dbReference>
<protein>
    <submittedName>
        <fullName evidence="2">Uncharacterized protein</fullName>
    </submittedName>
</protein>
<evidence type="ECO:0000313" key="3">
    <source>
        <dbReference type="EMBL" id="VFK16832.1"/>
    </source>
</evidence>
<dbReference type="EMBL" id="CAADEZ010000402">
    <property type="protein sequence ID" value="VFJ66115.1"/>
    <property type="molecule type" value="Genomic_DNA"/>
</dbReference>
<accession>A0A450TJS5</accession>
<name>A0A450TJS5_9GAMM</name>
<reference evidence="2" key="1">
    <citation type="submission" date="2019-02" db="EMBL/GenBank/DDBJ databases">
        <authorList>
            <person name="Gruber-Vodicka R. H."/>
            <person name="Seah K. B. B."/>
        </authorList>
    </citation>
    <scope>NUCLEOTIDE SEQUENCE</scope>
    <source>
        <strain evidence="1">BECK_BZ163</strain>
        <strain evidence="3">BECK_BZ164</strain>
        <strain evidence="2">BECK_BZ165</strain>
    </source>
</reference>